<keyword evidence="4" id="KW-0653">Protein transport</keyword>
<reference evidence="9" key="1">
    <citation type="submission" date="2025-08" db="UniProtKB">
        <authorList>
            <consortium name="Ensembl"/>
        </authorList>
    </citation>
    <scope>IDENTIFICATION</scope>
</reference>
<feature type="domain" description="Mon2 C-terminal" evidence="7">
    <location>
        <begin position="912"/>
        <end position="1697"/>
    </location>
</feature>
<name>A0A8C8IVJ7_ONCTS</name>
<dbReference type="PANTHER" id="PTHR10663">
    <property type="entry name" value="GUANYL-NUCLEOTIDE EXCHANGE FACTOR"/>
    <property type="match status" value="1"/>
</dbReference>
<dbReference type="InterPro" id="IPR032691">
    <property type="entry name" value="Mon2/Sec7/BIG1-like_HUS"/>
</dbReference>
<dbReference type="Pfam" id="PF16206">
    <property type="entry name" value="Mon2_C"/>
    <property type="match status" value="1"/>
</dbReference>
<evidence type="ECO:0000256" key="4">
    <source>
        <dbReference type="ARBA" id="ARBA00022927"/>
    </source>
</evidence>
<evidence type="ECO:0000256" key="3">
    <source>
        <dbReference type="ARBA" id="ARBA00022448"/>
    </source>
</evidence>
<evidence type="ECO:0000259" key="8">
    <source>
        <dbReference type="Pfam" id="PF16213"/>
    </source>
</evidence>
<gene>
    <name evidence="9" type="primary">MON2</name>
</gene>
<dbReference type="InterPro" id="IPR032817">
    <property type="entry name" value="Mon2_C"/>
</dbReference>
<organism evidence="9 10">
    <name type="scientific">Oncorhynchus tshawytscha</name>
    <name type="common">Chinook salmon</name>
    <name type="synonym">Salmo tshawytscha</name>
    <dbReference type="NCBI Taxonomy" id="74940"/>
    <lineage>
        <taxon>Eukaryota</taxon>
        <taxon>Metazoa</taxon>
        <taxon>Chordata</taxon>
        <taxon>Craniata</taxon>
        <taxon>Vertebrata</taxon>
        <taxon>Euteleostomi</taxon>
        <taxon>Actinopterygii</taxon>
        <taxon>Neopterygii</taxon>
        <taxon>Teleostei</taxon>
        <taxon>Protacanthopterygii</taxon>
        <taxon>Salmoniformes</taxon>
        <taxon>Salmonidae</taxon>
        <taxon>Salmoninae</taxon>
        <taxon>Oncorhynchus</taxon>
    </lineage>
</organism>
<dbReference type="Pfam" id="PF16213">
    <property type="entry name" value="DCB"/>
    <property type="match status" value="1"/>
</dbReference>
<evidence type="ECO:0000259" key="6">
    <source>
        <dbReference type="Pfam" id="PF12783"/>
    </source>
</evidence>
<proteinExistence type="inferred from homology"/>
<dbReference type="GO" id="GO:0015031">
    <property type="term" value="P:protein transport"/>
    <property type="evidence" value="ECO:0007669"/>
    <property type="project" value="UniProtKB-KW"/>
</dbReference>
<evidence type="ECO:0000313" key="10">
    <source>
        <dbReference type="Proteomes" id="UP000694402"/>
    </source>
</evidence>
<dbReference type="Pfam" id="PF12783">
    <property type="entry name" value="Sec7-like_HUS"/>
    <property type="match status" value="1"/>
</dbReference>
<dbReference type="Proteomes" id="UP000694402">
    <property type="component" value="Unassembled WGS sequence"/>
</dbReference>
<comment type="similarity">
    <text evidence="1">Belongs to the MON2 family.</text>
</comment>
<dbReference type="InterPro" id="IPR032629">
    <property type="entry name" value="DCB_dom"/>
</dbReference>
<accession>A0A8C8IVJ7</accession>
<protein>
    <recommendedName>
        <fullName evidence="2">Protein MON2 homolog</fullName>
    </recommendedName>
</protein>
<dbReference type="PANTHER" id="PTHR10663:SF333">
    <property type="entry name" value="PROTEIN MON2 HOMOLOG"/>
    <property type="match status" value="1"/>
</dbReference>
<dbReference type="GeneTree" id="ENSGT00390000013286"/>
<evidence type="ECO:0000256" key="2">
    <source>
        <dbReference type="ARBA" id="ARBA00017134"/>
    </source>
</evidence>
<keyword evidence="10" id="KW-1185">Reference proteome</keyword>
<dbReference type="InterPro" id="IPR015403">
    <property type="entry name" value="Mon2/Sec7/BIG1-like_HDS"/>
</dbReference>
<sequence>MSTSTPEAVKKLLENMQTDLRSLSMECKKKFPPVKEAAESGIVKIKTIAARNTDILASLKENSSEVVQPFLMGCGTKEPKITQLCLAAVQRLMTHEVVSEAAAGNIINMLWQLMENGLEELKLLQTVLVLLTTNTVVHDEILSKAIVLCFRLHFTKDNITNNTAAATVRQVVTVVFERMVAEDECFKGIVEQPTPVQGNTNRRSVSTLRPSAKDAYMLFQDLCQLVNADAPYWLVGMTEMTRTFGLELLESVLNDFPGVFLQHQEFSFLLKERVCPLVIKLFSPNIKFRQGSSSAASPAPVEKPYFPICMRLLRVVSVLIKHFYSLLVTECEIFLSLLVKFLDGEKPQWLRAVAVESVHRLCVQPHLLRSFCQSYDMKQHSTKVFRDIVNALGSFIQSLFIVPNTGNPAATNAPAGYGRFWSAGCEGFGSGSKLTAAFEYRGTWIPLMTVSVQGSAKATYLEMLDKVEPPSIPEGYAMSVAFSALLDLVRGITSMIERELAKEEEEVAVRREANPDQNAQAEPEAHLVWEEMVSACWCGLLAALSLLLDASTDETATESILKAELTMASLCGRLGLVTPRDAFITAICKASLPPHYALTVLSSNATNLNNKAYSIQGQTVQIISPSSESHQQVVAVGQPLTVQPQGTVVLTAKNIQCMRTLLNLAHCHGAVLGTSWQLVLATLQHLVWILGLKPGVGGALKPGRAVEGPSTVLTTAVMTDLPFISNILSRLFESSQYLDDVSLHHLINALCSLSLEAMEMAYGTNKEPSLFAVAKLLETGLVNMDRIEILWRPLVGHLLEVCQHPNARMREWGAEAVTALIKAGLAYKHNPPLAQNQRLQLLLLNPLKELSNVLHADIRQKQLESVLQILQSQGDSLGPGWPLVLGVIGAIRNDQGESLIRTAFQCLQLVVTDFLPTMPCMCLQIVVDVAGSFGLQNQELNISLTSIGLLWNISDYFFQRGEAITQDLEREEAALQKQAREKGEPLNRPFHPAPPFDCLWLCLYAKLGQLCVDPRPAVRKSAGQTMFSTIAAHGTLLQQSTWHIVVWKVLFHLLDCVRKSSTTADKEKIESGGGNILIHHSRDTAEKQWAETWVLTLAGVARIFNTRRYLLQQLGDFFKAWEVLLDHIQSAALSKNNEVSLAALKSFQEILQIGTPVKDSAMPTEALALAVMGVPPVLIDPLSASGPGRHLLRSDSMLERLTRYNGAELQAPPQGEESALEDAALWWSAWNTWYRTGTDSTRPPSGGTGTDRPFFVPSQPFLTALVQIVPALYQHIETGFSMEDLRKLGVILHGAVSIPISSDASPFILPSYTEAVLTSLQEAVLTALDVLQKAICVGPESLQVMYPAIFEQLLLFVEFSCKPPQYGKLETKHVANAKYNQIQLFTPAEWVALNYVPFAERSLEVVVDQYHKTACHKAVINEKVLQNIIKTLRMPLGLKYACPSESTWKLAVSSLLKVLSIGLPVARQHASSGMFETMWPELANAFEDFLFTKSTPPDNVSIQEFQKNEAIDVEVVQLISTEILPFANFIPKDFVGQIMTMLNKGSIHSQSSSFTEAEIDVRMREEFSKVCFETLLQFSFSNKVSTPQEGYISRMALSVLLKRSQDVLRRYVDDERLSGRCPLPRQQVTEIIFVLKAISTLMDSLKKTQPENVDGTTWAQVIALYPTLVECITCSSSEVSSALKEALGPFKDFMQPPVSRVQNGES</sequence>
<feature type="domain" description="Mon2/Sec7/BIG1-like dimerisation and cyclophilin-binding" evidence="8">
    <location>
        <begin position="8"/>
        <end position="183"/>
    </location>
</feature>
<evidence type="ECO:0000256" key="1">
    <source>
        <dbReference type="ARBA" id="ARBA00008144"/>
    </source>
</evidence>
<keyword evidence="3" id="KW-0813">Transport</keyword>
<feature type="domain" description="Mon2/Sec7/BIG1-like HDS" evidence="5">
    <location>
        <begin position="829"/>
        <end position="908"/>
    </location>
</feature>
<reference evidence="9" key="2">
    <citation type="submission" date="2025-09" db="UniProtKB">
        <authorList>
            <consortium name="Ensembl"/>
        </authorList>
    </citation>
    <scope>IDENTIFICATION</scope>
</reference>
<evidence type="ECO:0000313" key="9">
    <source>
        <dbReference type="Ensembl" id="ENSOTSP00005086252.2"/>
    </source>
</evidence>
<dbReference type="Pfam" id="PF09324">
    <property type="entry name" value="Sec7-like_HDS"/>
    <property type="match status" value="1"/>
</dbReference>
<dbReference type="InterPro" id="IPR016024">
    <property type="entry name" value="ARM-type_fold"/>
</dbReference>
<dbReference type="Ensembl" id="ENSOTST00005093630.2">
    <property type="protein sequence ID" value="ENSOTSP00005086252.2"/>
    <property type="gene ID" value="ENSOTSG00005040372.2"/>
</dbReference>
<feature type="domain" description="Mon2/Sec7/BIG1-like HUS" evidence="6">
    <location>
        <begin position="212"/>
        <end position="384"/>
    </location>
</feature>
<evidence type="ECO:0000259" key="5">
    <source>
        <dbReference type="Pfam" id="PF09324"/>
    </source>
</evidence>
<dbReference type="SUPFAM" id="SSF48371">
    <property type="entry name" value="ARM repeat"/>
    <property type="match status" value="2"/>
</dbReference>
<evidence type="ECO:0000259" key="7">
    <source>
        <dbReference type="Pfam" id="PF16206"/>
    </source>
</evidence>